<dbReference type="STRING" id="504805.SAMN05421505_1612"/>
<feature type="region of interest" description="Disordered" evidence="1">
    <location>
        <begin position="169"/>
        <end position="238"/>
    </location>
</feature>
<feature type="compositionally biased region" description="Low complexity" evidence="1">
    <location>
        <begin position="105"/>
        <end position="114"/>
    </location>
</feature>
<dbReference type="AlphaFoldDB" id="A0A1G8L3R9"/>
<accession>A0A1G8L3R9</accession>
<keyword evidence="3" id="KW-1185">Reference proteome</keyword>
<gene>
    <name evidence="2" type="ORF">SAMN05421505_1612</name>
</gene>
<feature type="compositionally biased region" description="Polar residues" evidence="1">
    <location>
        <begin position="175"/>
        <end position="194"/>
    </location>
</feature>
<reference evidence="2 3" key="1">
    <citation type="submission" date="2016-10" db="EMBL/GenBank/DDBJ databases">
        <authorList>
            <person name="de Groot N.N."/>
        </authorList>
    </citation>
    <scope>NUCLEOTIDE SEQUENCE [LARGE SCALE GENOMIC DNA]</scope>
    <source>
        <strain evidence="2 3">CPCC 201354</strain>
    </source>
</reference>
<dbReference type="Proteomes" id="UP000198923">
    <property type="component" value="Unassembled WGS sequence"/>
</dbReference>
<evidence type="ECO:0000313" key="3">
    <source>
        <dbReference type="Proteomes" id="UP000198923"/>
    </source>
</evidence>
<proteinExistence type="predicted"/>
<organism evidence="2 3">
    <name type="scientific">Sinosporangium album</name>
    <dbReference type="NCBI Taxonomy" id="504805"/>
    <lineage>
        <taxon>Bacteria</taxon>
        <taxon>Bacillati</taxon>
        <taxon>Actinomycetota</taxon>
        <taxon>Actinomycetes</taxon>
        <taxon>Streptosporangiales</taxon>
        <taxon>Streptosporangiaceae</taxon>
        <taxon>Sinosporangium</taxon>
    </lineage>
</organism>
<dbReference type="EMBL" id="FNCN01000061">
    <property type="protein sequence ID" value="SDI50353.1"/>
    <property type="molecule type" value="Genomic_DNA"/>
</dbReference>
<evidence type="ECO:0000313" key="2">
    <source>
        <dbReference type="EMBL" id="SDI50353.1"/>
    </source>
</evidence>
<evidence type="ECO:0000256" key="1">
    <source>
        <dbReference type="SAM" id="MobiDB-lite"/>
    </source>
</evidence>
<protein>
    <submittedName>
        <fullName evidence="2">Uncharacterized protein</fullName>
    </submittedName>
</protein>
<feature type="compositionally biased region" description="Basic and acidic residues" evidence="1">
    <location>
        <begin position="119"/>
        <end position="128"/>
    </location>
</feature>
<sequence>MSNLKGLAPQPRSMGTFDNEPLPMGCAACGTAPYAHGVGDDGHNYEAPSAGLMAARLRERYQQHGLIPFPRYDTAPKPVLVPAPRPAADELVVEPAPVAPVATAAALTEEAVPTSADAEQSRRDERPVELPTRAPATTTRPCLSRPPATVPYQRPRRYAKKVRVRTGPYGKWTPQAASPTKMVTTPTISPSTPHLISRAPALRDSRAGGGTGTALTPGSPAPPPSATNRQPIEQAVAA</sequence>
<name>A0A1G8L3R9_9ACTN</name>
<feature type="compositionally biased region" description="Low complexity" evidence="1">
    <location>
        <begin position="131"/>
        <end position="141"/>
    </location>
</feature>
<feature type="region of interest" description="Disordered" evidence="1">
    <location>
        <begin position="105"/>
        <end position="152"/>
    </location>
</feature>